<dbReference type="AlphaFoldDB" id="A0AAD4ND36"/>
<gene>
    <name evidence="7" type="ORF">DdX_04038</name>
</gene>
<keyword evidence="8" id="KW-1185">Reference proteome</keyword>
<organism evidence="7 8">
    <name type="scientific">Ditylenchus destructor</name>
    <dbReference type="NCBI Taxonomy" id="166010"/>
    <lineage>
        <taxon>Eukaryota</taxon>
        <taxon>Metazoa</taxon>
        <taxon>Ecdysozoa</taxon>
        <taxon>Nematoda</taxon>
        <taxon>Chromadorea</taxon>
        <taxon>Rhabditida</taxon>
        <taxon>Tylenchina</taxon>
        <taxon>Tylenchomorpha</taxon>
        <taxon>Sphaerularioidea</taxon>
        <taxon>Anguinidae</taxon>
        <taxon>Anguininae</taxon>
        <taxon>Ditylenchus</taxon>
    </lineage>
</organism>
<accession>A0AAD4ND36</accession>
<dbReference type="FunFam" id="3.40.309.10:FF:000003">
    <property type="entry name" value="Aldehyde dehydrogenase"/>
    <property type="match status" value="1"/>
</dbReference>
<protein>
    <recommendedName>
        <fullName evidence="4">Aldehyde dehydrogenase</fullName>
    </recommendedName>
</protein>
<dbReference type="InterPro" id="IPR016160">
    <property type="entry name" value="Ald_DH_CS_CYS"/>
</dbReference>
<evidence type="ECO:0000256" key="1">
    <source>
        <dbReference type="ARBA" id="ARBA00009986"/>
    </source>
</evidence>
<feature type="active site" evidence="5">
    <location>
        <position position="209"/>
    </location>
</feature>
<dbReference type="PROSITE" id="PS00070">
    <property type="entry name" value="ALDEHYDE_DEHYDR_CYS"/>
    <property type="match status" value="1"/>
</dbReference>
<dbReference type="SUPFAM" id="SSF53720">
    <property type="entry name" value="ALDH-like"/>
    <property type="match status" value="1"/>
</dbReference>
<evidence type="ECO:0000256" key="5">
    <source>
        <dbReference type="PIRSR" id="PIRSR036492-1"/>
    </source>
</evidence>
<dbReference type="PANTHER" id="PTHR43570:SF16">
    <property type="entry name" value="ALDEHYDE DEHYDROGENASE TYPE III, ISOFORM Q"/>
    <property type="match status" value="1"/>
</dbReference>
<evidence type="ECO:0000256" key="2">
    <source>
        <dbReference type="ARBA" id="ARBA00023002"/>
    </source>
</evidence>
<dbReference type="FunFam" id="3.40.605.10:FF:000004">
    <property type="entry name" value="Aldehyde dehydrogenase"/>
    <property type="match status" value="1"/>
</dbReference>
<comment type="caution">
    <text evidence="7">The sequence shown here is derived from an EMBL/GenBank/DDBJ whole genome shotgun (WGS) entry which is preliminary data.</text>
</comment>
<dbReference type="CDD" id="cd07087">
    <property type="entry name" value="ALDH_F3-13-14_CALDH-like"/>
    <property type="match status" value="1"/>
</dbReference>
<dbReference type="EMBL" id="JAKKPZ010000003">
    <property type="protein sequence ID" value="KAI1723859.1"/>
    <property type="molecule type" value="Genomic_DNA"/>
</dbReference>
<keyword evidence="3" id="KW-0520">NAD</keyword>
<dbReference type="PIRSF" id="PIRSF036492">
    <property type="entry name" value="ALDH"/>
    <property type="match status" value="1"/>
</dbReference>
<sequence>MSFHELVENQRNYFLTGKSASLAHRRTQLLKLRKALTDDQDLLLEAVYKDLRRQKDLSYICEFIPALMEIDYMLDNLKEWTSPTDVQKTFVTMLDKPHIVRQPKGVVLVIGPWNYPLNTLLVPLIAVMAAGNTAIVKPSEIASHTAHALDLVLSKTFDKQYLAVVQGGVDVTTELLNERYDHIMFTGSTPVGRAILRAAEKHLTPCTLELGGKCPTLIEPDADIEITARRLVWGKLLNCGQTCLAPDYVIVHSSVKNKLVDAITRTLHNFYGKHFQSSPDYSRIINTSHFERLESLLERTKAPRLFDGGELDRDDLFIPPFLLDATVQDPIMENEIFGPILPIITTNSFAESLSIVRARERPLALYLFTRDESKVQRVLSETSSGSVTINDVILQLTVDTLPFGGIGHSGMGRYRGKYGFDEFTHEKAVLKRGFFADGIASARYPPLTEKKVAQLHYLTATRRSVPGWMKRSFRAFPCLLIGFLVGLIVNRFHPVV</sequence>
<comment type="similarity">
    <text evidence="1 4">Belongs to the aldehyde dehydrogenase family.</text>
</comment>
<dbReference type="GO" id="GO:0005737">
    <property type="term" value="C:cytoplasm"/>
    <property type="evidence" value="ECO:0007669"/>
    <property type="project" value="TreeGrafter"/>
</dbReference>
<dbReference type="Gene3D" id="3.40.605.10">
    <property type="entry name" value="Aldehyde Dehydrogenase, Chain A, domain 1"/>
    <property type="match status" value="1"/>
</dbReference>
<name>A0AAD4ND36_9BILA</name>
<reference evidence="7" key="1">
    <citation type="submission" date="2022-01" db="EMBL/GenBank/DDBJ databases">
        <title>Genome Sequence Resource for Two Populations of Ditylenchus destructor, the Migratory Endoparasitic Phytonematode.</title>
        <authorList>
            <person name="Zhang H."/>
            <person name="Lin R."/>
            <person name="Xie B."/>
        </authorList>
    </citation>
    <scope>NUCLEOTIDE SEQUENCE</scope>
    <source>
        <strain evidence="7">BazhouSP</strain>
    </source>
</reference>
<keyword evidence="2 4" id="KW-0560">Oxidoreductase</keyword>
<evidence type="ECO:0000256" key="4">
    <source>
        <dbReference type="PIRNR" id="PIRNR036492"/>
    </source>
</evidence>
<dbReference type="InterPro" id="IPR016163">
    <property type="entry name" value="Ald_DH_C"/>
</dbReference>
<dbReference type="InterPro" id="IPR016162">
    <property type="entry name" value="Ald_DH_N"/>
</dbReference>
<evidence type="ECO:0000256" key="3">
    <source>
        <dbReference type="ARBA" id="ARBA00023027"/>
    </source>
</evidence>
<dbReference type="InterPro" id="IPR016161">
    <property type="entry name" value="Ald_DH/histidinol_DH"/>
</dbReference>
<dbReference type="Pfam" id="PF00171">
    <property type="entry name" value="Aldedh"/>
    <property type="match status" value="1"/>
</dbReference>
<dbReference type="InterPro" id="IPR015590">
    <property type="entry name" value="Aldehyde_DH_dom"/>
</dbReference>
<dbReference type="GO" id="GO:0004029">
    <property type="term" value="F:aldehyde dehydrogenase (NAD+) activity"/>
    <property type="evidence" value="ECO:0007669"/>
    <property type="project" value="TreeGrafter"/>
</dbReference>
<dbReference type="Proteomes" id="UP001201812">
    <property type="component" value="Unassembled WGS sequence"/>
</dbReference>
<dbReference type="GO" id="GO:0006081">
    <property type="term" value="P:aldehyde metabolic process"/>
    <property type="evidence" value="ECO:0007669"/>
    <property type="project" value="InterPro"/>
</dbReference>
<dbReference type="InterPro" id="IPR012394">
    <property type="entry name" value="Aldehyde_DH_NAD(P)"/>
</dbReference>
<feature type="domain" description="Aldehyde dehydrogenase" evidence="6">
    <location>
        <begin position="7"/>
        <end position="429"/>
    </location>
</feature>
<dbReference type="PANTHER" id="PTHR43570">
    <property type="entry name" value="ALDEHYDE DEHYDROGENASE"/>
    <property type="match status" value="1"/>
</dbReference>
<feature type="active site" evidence="5">
    <location>
        <position position="243"/>
    </location>
</feature>
<dbReference type="Gene3D" id="3.40.309.10">
    <property type="entry name" value="Aldehyde Dehydrogenase, Chain A, domain 2"/>
    <property type="match status" value="1"/>
</dbReference>
<proteinExistence type="inferred from homology"/>
<evidence type="ECO:0000259" key="6">
    <source>
        <dbReference type="Pfam" id="PF00171"/>
    </source>
</evidence>
<evidence type="ECO:0000313" key="7">
    <source>
        <dbReference type="EMBL" id="KAI1723859.1"/>
    </source>
</evidence>
<evidence type="ECO:0000313" key="8">
    <source>
        <dbReference type="Proteomes" id="UP001201812"/>
    </source>
</evidence>